<dbReference type="Pfam" id="PF00515">
    <property type="entry name" value="TPR_1"/>
    <property type="match status" value="1"/>
</dbReference>
<protein>
    <submittedName>
        <fullName evidence="4">Tetratricopeptide repeat protein</fullName>
    </submittedName>
</protein>
<gene>
    <name evidence="4" type="ORF">JHU38_10625</name>
</gene>
<organism evidence="4 5">
    <name type="scientific">Prevotella illustrans</name>
    <dbReference type="NCBI Taxonomy" id="2800387"/>
    <lineage>
        <taxon>Bacteria</taxon>
        <taxon>Pseudomonadati</taxon>
        <taxon>Bacteroidota</taxon>
        <taxon>Bacteroidia</taxon>
        <taxon>Bacteroidales</taxon>
        <taxon>Prevotellaceae</taxon>
        <taxon>Prevotella</taxon>
    </lineage>
</organism>
<feature type="repeat" description="TPR" evidence="3">
    <location>
        <begin position="154"/>
        <end position="187"/>
    </location>
</feature>
<dbReference type="SMART" id="SM00028">
    <property type="entry name" value="TPR"/>
    <property type="match status" value="11"/>
</dbReference>
<feature type="repeat" description="TPR" evidence="3">
    <location>
        <begin position="256"/>
        <end position="289"/>
    </location>
</feature>
<accession>A0ABS3M7R3</accession>
<keyword evidence="1" id="KW-0677">Repeat</keyword>
<sequence length="648" mass="75002">MLGFLLAIASGTRAQYNVDRLLTSGRIALSYDDYVLSIQYFNRIIELKPYIYQPWQYRAVAKFYLDDFAGAENDATEAIRLNPFVDNIYDLRAISRIRQQKYDLAIEDYSNAIRLNPTNQNFWFNRAICRLNTKDYTRLHLDIDTIVGKWGKMSQAYTLNSEAYLQEKDTIKAVKWLDKGLALDPYNADAWTTRAYISLARKRWKDADTELGKAIHLKPKFVSNYVNRALARLNVNNLRGAMADYDMALDLDPNNFLAHYNRGLLRMQLGDDNRAIVDFDYVIKMEPQNMMAIFNRAVLHDKTGNLRAAIRDYSTVIDQFPNFWTGLNYRANCYRRLGMTAKAELDEFRIFKAQMNKHLGIQPRWTKSMRREMRKRSEIDPEKYNQLVVADENTVEHEYKSEFRGHVQNRNVDLQILPLFALSYSPYANGVNSFQMYDKAVEDFNARLRPVQPLFISCNSKQLTEEESRVYFDNIDHLSAQIAASKRLVDVLPLLFQRAVTYSVVQNLDAALADFDTYLQEDSTNVLAYWQRSVCQILLSHFNGDTSQIRLKNALTISDLDKAIRLNPSSPYLYYNRGNVYASQKDYEQAIDDYTRAIALESKLAEAYFNRGVCRIEAGRKKEGAADLSKAGELGIYNAYAVLKRYAK</sequence>
<feature type="repeat" description="TPR" evidence="3">
    <location>
        <begin position="571"/>
        <end position="604"/>
    </location>
</feature>
<dbReference type="InterPro" id="IPR019734">
    <property type="entry name" value="TPR_rpt"/>
</dbReference>
<evidence type="ECO:0000313" key="5">
    <source>
        <dbReference type="Proteomes" id="UP000664265"/>
    </source>
</evidence>
<dbReference type="EMBL" id="JAERMS010000042">
    <property type="protein sequence ID" value="MBO1364212.1"/>
    <property type="molecule type" value="Genomic_DNA"/>
</dbReference>
<dbReference type="PROSITE" id="PS50293">
    <property type="entry name" value="TPR_REGION"/>
    <property type="match status" value="1"/>
</dbReference>
<evidence type="ECO:0000313" key="4">
    <source>
        <dbReference type="EMBL" id="MBO1364212.1"/>
    </source>
</evidence>
<name>A0ABS3M7R3_9BACT</name>
<dbReference type="Proteomes" id="UP000664265">
    <property type="component" value="Unassembled WGS sequence"/>
</dbReference>
<dbReference type="InterPro" id="IPR050498">
    <property type="entry name" value="Ycf3"/>
</dbReference>
<proteinExistence type="predicted"/>
<dbReference type="Pfam" id="PF13432">
    <property type="entry name" value="TPR_16"/>
    <property type="match status" value="2"/>
</dbReference>
<reference evidence="4 5" key="1">
    <citation type="submission" date="2021-01" db="EMBL/GenBank/DDBJ databases">
        <title>Prevotella A2931 sp. nov.</title>
        <authorList>
            <person name="Buhl M."/>
            <person name="Oberhettinger P."/>
        </authorList>
    </citation>
    <scope>NUCLEOTIDE SEQUENCE [LARGE SCALE GENOMIC DNA]</scope>
    <source>
        <strain evidence="4 5">A2931</strain>
    </source>
</reference>
<evidence type="ECO:0000256" key="3">
    <source>
        <dbReference type="PROSITE-ProRule" id="PRU00339"/>
    </source>
</evidence>
<comment type="caution">
    <text evidence="4">The sequence shown here is derived from an EMBL/GenBank/DDBJ whole genome shotgun (WGS) entry which is preliminary data.</text>
</comment>
<feature type="repeat" description="TPR" evidence="3">
    <location>
        <begin position="86"/>
        <end position="119"/>
    </location>
</feature>
<keyword evidence="2 3" id="KW-0802">TPR repeat</keyword>
<dbReference type="SUPFAM" id="SSF48452">
    <property type="entry name" value="TPR-like"/>
    <property type="match status" value="2"/>
</dbReference>
<evidence type="ECO:0000256" key="2">
    <source>
        <dbReference type="ARBA" id="ARBA00022803"/>
    </source>
</evidence>
<dbReference type="Gene3D" id="1.25.40.10">
    <property type="entry name" value="Tetratricopeptide repeat domain"/>
    <property type="match status" value="5"/>
</dbReference>
<dbReference type="PROSITE" id="PS50005">
    <property type="entry name" value="TPR"/>
    <property type="match status" value="5"/>
</dbReference>
<dbReference type="Pfam" id="PF13414">
    <property type="entry name" value="TPR_11"/>
    <property type="match status" value="1"/>
</dbReference>
<dbReference type="PANTHER" id="PTHR44858">
    <property type="entry name" value="TETRATRICOPEPTIDE REPEAT PROTEIN 6"/>
    <property type="match status" value="1"/>
</dbReference>
<evidence type="ECO:0000256" key="1">
    <source>
        <dbReference type="ARBA" id="ARBA00022737"/>
    </source>
</evidence>
<feature type="repeat" description="TPR" evidence="3">
    <location>
        <begin position="222"/>
        <end position="255"/>
    </location>
</feature>
<dbReference type="PANTHER" id="PTHR44858:SF1">
    <property type="entry name" value="UDP-N-ACETYLGLUCOSAMINE--PEPTIDE N-ACETYLGLUCOSAMINYLTRANSFERASE SPINDLY-RELATED"/>
    <property type="match status" value="1"/>
</dbReference>
<keyword evidence="5" id="KW-1185">Reference proteome</keyword>
<dbReference type="InterPro" id="IPR011990">
    <property type="entry name" value="TPR-like_helical_dom_sf"/>
</dbReference>